<name>A0A6G4U6W6_9ACTN</name>
<dbReference type="EMBL" id="JAAKZV010000175">
    <property type="protein sequence ID" value="NGN67985.1"/>
    <property type="molecule type" value="Genomic_DNA"/>
</dbReference>
<keyword evidence="1" id="KW-0596">Phosphopantetheine</keyword>
<dbReference type="SUPFAM" id="SSF47336">
    <property type="entry name" value="ACP-like"/>
    <property type="match status" value="1"/>
</dbReference>
<dbReference type="Proteomes" id="UP000481583">
    <property type="component" value="Unassembled WGS sequence"/>
</dbReference>
<comment type="caution">
    <text evidence="4">The sequence shown here is derived from an EMBL/GenBank/DDBJ whole genome shotgun (WGS) entry which is preliminary data.</text>
</comment>
<keyword evidence="5" id="KW-1185">Reference proteome</keyword>
<evidence type="ECO:0000313" key="4">
    <source>
        <dbReference type="EMBL" id="NGN67985.1"/>
    </source>
</evidence>
<dbReference type="SMART" id="SM00823">
    <property type="entry name" value="PKS_PP"/>
    <property type="match status" value="1"/>
</dbReference>
<dbReference type="InterPro" id="IPR009081">
    <property type="entry name" value="PP-bd_ACP"/>
</dbReference>
<dbReference type="AlphaFoldDB" id="A0A6G4U6W6"/>
<dbReference type="RefSeq" id="WP_165241510.1">
    <property type="nucleotide sequence ID" value="NZ_JAAKZV010000175.1"/>
</dbReference>
<keyword evidence="2" id="KW-0597">Phosphoprotein</keyword>
<proteinExistence type="predicted"/>
<dbReference type="Gene3D" id="1.10.1200.10">
    <property type="entry name" value="ACP-like"/>
    <property type="match status" value="1"/>
</dbReference>
<dbReference type="InterPro" id="IPR036736">
    <property type="entry name" value="ACP-like_sf"/>
</dbReference>
<dbReference type="GO" id="GO:0031177">
    <property type="term" value="F:phosphopantetheine binding"/>
    <property type="evidence" value="ECO:0007669"/>
    <property type="project" value="InterPro"/>
</dbReference>
<evidence type="ECO:0000256" key="2">
    <source>
        <dbReference type="ARBA" id="ARBA00022553"/>
    </source>
</evidence>
<reference evidence="4 5" key="1">
    <citation type="submission" date="2020-02" db="EMBL/GenBank/DDBJ databases">
        <title>Whole-genome analyses of novel actinobacteria.</title>
        <authorList>
            <person name="Sahin N."/>
        </authorList>
    </citation>
    <scope>NUCLEOTIDE SEQUENCE [LARGE SCALE GENOMIC DNA]</scope>
    <source>
        <strain evidence="4 5">A7024</strain>
    </source>
</reference>
<dbReference type="InterPro" id="IPR020806">
    <property type="entry name" value="PKS_PP-bd"/>
</dbReference>
<evidence type="ECO:0000313" key="5">
    <source>
        <dbReference type="Proteomes" id="UP000481583"/>
    </source>
</evidence>
<evidence type="ECO:0000259" key="3">
    <source>
        <dbReference type="PROSITE" id="PS50075"/>
    </source>
</evidence>
<gene>
    <name evidence="4" type="ORF">G5C51_29310</name>
</gene>
<dbReference type="Pfam" id="PF00550">
    <property type="entry name" value="PP-binding"/>
    <property type="match status" value="1"/>
</dbReference>
<accession>A0A6G4U6W6</accession>
<protein>
    <submittedName>
        <fullName evidence="4">Acyl carrier protein</fullName>
    </submittedName>
</protein>
<evidence type="ECO:0000256" key="1">
    <source>
        <dbReference type="ARBA" id="ARBA00022450"/>
    </source>
</evidence>
<feature type="domain" description="Carrier" evidence="3">
    <location>
        <begin position="4"/>
        <end position="82"/>
    </location>
</feature>
<dbReference type="GO" id="GO:0017000">
    <property type="term" value="P:antibiotic biosynthetic process"/>
    <property type="evidence" value="ECO:0007669"/>
    <property type="project" value="UniProtKB-ARBA"/>
</dbReference>
<sequence>MDSTTLRETVRTIVGEMSPLGNRAAHPADRLVEDLGYDSLAVIELSIRIEQDFALRLTPTESATTPDVKTVADIETFVAERMPAEAVEEAGLR</sequence>
<dbReference type="PROSITE" id="PS50075">
    <property type="entry name" value="CARRIER"/>
    <property type="match status" value="1"/>
</dbReference>
<organism evidence="4 5">
    <name type="scientific">Streptomyces coryli</name>
    <dbReference type="NCBI Taxonomy" id="1128680"/>
    <lineage>
        <taxon>Bacteria</taxon>
        <taxon>Bacillati</taxon>
        <taxon>Actinomycetota</taxon>
        <taxon>Actinomycetes</taxon>
        <taxon>Kitasatosporales</taxon>
        <taxon>Streptomycetaceae</taxon>
        <taxon>Streptomyces</taxon>
    </lineage>
</organism>